<dbReference type="EnsemblPlants" id="OB01G49380.1">
    <property type="protein sequence ID" value="OB01G49380.1"/>
    <property type="gene ID" value="OB01G49380"/>
</dbReference>
<proteinExistence type="predicted"/>
<evidence type="ECO:0000313" key="2">
    <source>
        <dbReference type="EnsemblPlants" id="OB01G49380.1"/>
    </source>
</evidence>
<reference evidence="2" key="1">
    <citation type="journal article" date="2013" name="Nat. Commun.">
        <title>Whole-genome sequencing of Oryza brachyantha reveals mechanisms underlying Oryza genome evolution.</title>
        <authorList>
            <person name="Chen J."/>
            <person name="Huang Q."/>
            <person name="Gao D."/>
            <person name="Wang J."/>
            <person name="Lang Y."/>
            <person name="Liu T."/>
            <person name="Li B."/>
            <person name="Bai Z."/>
            <person name="Luis Goicoechea J."/>
            <person name="Liang C."/>
            <person name="Chen C."/>
            <person name="Zhang W."/>
            <person name="Sun S."/>
            <person name="Liao Y."/>
            <person name="Zhang X."/>
            <person name="Yang L."/>
            <person name="Song C."/>
            <person name="Wang M."/>
            <person name="Shi J."/>
            <person name="Liu G."/>
            <person name="Liu J."/>
            <person name="Zhou H."/>
            <person name="Zhou W."/>
            <person name="Yu Q."/>
            <person name="An N."/>
            <person name="Chen Y."/>
            <person name="Cai Q."/>
            <person name="Wang B."/>
            <person name="Liu B."/>
            <person name="Min J."/>
            <person name="Huang Y."/>
            <person name="Wu H."/>
            <person name="Li Z."/>
            <person name="Zhang Y."/>
            <person name="Yin Y."/>
            <person name="Song W."/>
            <person name="Jiang J."/>
            <person name="Jackson S.A."/>
            <person name="Wing R.A."/>
            <person name="Wang J."/>
            <person name="Chen M."/>
        </authorList>
    </citation>
    <scope>NUCLEOTIDE SEQUENCE [LARGE SCALE GENOMIC DNA]</scope>
    <source>
        <strain evidence="2">cv. IRGC 101232</strain>
    </source>
</reference>
<feature type="region of interest" description="Disordered" evidence="1">
    <location>
        <begin position="1"/>
        <end position="42"/>
    </location>
</feature>
<name>J3L6T2_ORYBR</name>
<feature type="compositionally biased region" description="Basic residues" evidence="1">
    <location>
        <begin position="1"/>
        <end position="10"/>
    </location>
</feature>
<dbReference type="AlphaFoldDB" id="J3L6T2"/>
<dbReference type="HOGENOM" id="CLU_2726193_0_0_1"/>
<reference evidence="2" key="2">
    <citation type="submission" date="2013-04" db="UniProtKB">
        <authorList>
            <consortium name="EnsemblPlants"/>
        </authorList>
    </citation>
    <scope>IDENTIFICATION</scope>
</reference>
<protein>
    <submittedName>
        <fullName evidence="2">Uncharacterized protein</fullName>
    </submittedName>
</protein>
<organism evidence="2">
    <name type="scientific">Oryza brachyantha</name>
    <name type="common">malo sina</name>
    <dbReference type="NCBI Taxonomy" id="4533"/>
    <lineage>
        <taxon>Eukaryota</taxon>
        <taxon>Viridiplantae</taxon>
        <taxon>Streptophyta</taxon>
        <taxon>Embryophyta</taxon>
        <taxon>Tracheophyta</taxon>
        <taxon>Spermatophyta</taxon>
        <taxon>Magnoliopsida</taxon>
        <taxon>Liliopsida</taxon>
        <taxon>Poales</taxon>
        <taxon>Poaceae</taxon>
        <taxon>BOP clade</taxon>
        <taxon>Oryzoideae</taxon>
        <taxon>Oryzeae</taxon>
        <taxon>Oryzinae</taxon>
        <taxon>Oryza</taxon>
    </lineage>
</organism>
<keyword evidence="3" id="KW-1185">Reference proteome</keyword>
<evidence type="ECO:0000256" key="1">
    <source>
        <dbReference type="SAM" id="MobiDB-lite"/>
    </source>
</evidence>
<accession>J3L6T2</accession>
<sequence length="72" mass="7959">MSRADHRRGKKTQEEEEDEDEEDEDPPNDAWGGAGGAAYKGRERRACGSLHAVPISRQIRSLASHSVRPLTS</sequence>
<evidence type="ECO:0000313" key="3">
    <source>
        <dbReference type="Proteomes" id="UP000006038"/>
    </source>
</evidence>
<dbReference type="Proteomes" id="UP000006038">
    <property type="component" value="Chromosome 1"/>
</dbReference>
<feature type="compositionally biased region" description="Acidic residues" evidence="1">
    <location>
        <begin position="14"/>
        <end position="27"/>
    </location>
</feature>
<dbReference type="Gramene" id="OB01G49380.1">
    <property type="protein sequence ID" value="OB01G49380.1"/>
    <property type="gene ID" value="OB01G49380"/>
</dbReference>